<dbReference type="EMBL" id="JAMTCO010000003">
    <property type="protein sequence ID" value="MCP2268642.1"/>
    <property type="molecule type" value="Genomic_DNA"/>
</dbReference>
<evidence type="ECO:0008006" key="4">
    <source>
        <dbReference type="Google" id="ProtNLM"/>
    </source>
</evidence>
<dbReference type="Proteomes" id="UP001205185">
    <property type="component" value="Unassembled WGS sequence"/>
</dbReference>
<dbReference type="InterPro" id="IPR027417">
    <property type="entry name" value="P-loop_NTPase"/>
</dbReference>
<protein>
    <recommendedName>
        <fullName evidence="4">50S ribosome-binding GTPase</fullName>
    </recommendedName>
</protein>
<organism evidence="2 3">
    <name type="scientific">Actinokineospora diospyrosa</name>
    <dbReference type="NCBI Taxonomy" id="103728"/>
    <lineage>
        <taxon>Bacteria</taxon>
        <taxon>Bacillati</taxon>
        <taxon>Actinomycetota</taxon>
        <taxon>Actinomycetes</taxon>
        <taxon>Pseudonocardiales</taxon>
        <taxon>Pseudonocardiaceae</taxon>
        <taxon>Actinokineospora</taxon>
    </lineage>
</organism>
<keyword evidence="1" id="KW-1133">Transmembrane helix</keyword>
<dbReference type="Gene3D" id="3.40.50.300">
    <property type="entry name" value="P-loop containing nucleotide triphosphate hydrolases"/>
    <property type="match status" value="1"/>
</dbReference>
<evidence type="ECO:0000313" key="2">
    <source>
        <dbReference type="EMBL" id="MCP2268642.1"/>
    </source>
</evidence>
<comment type="caution">
    <text evidence="2">The sequence shown here is derived from an EMBL/GenBank/DDBJ whole genome shotgun (WGS) entry which is preliminary data.</text>
</comment>
<keyword evidence="1" id="KW-0472">Membrane</keyword>
<dbReference type="SUPFAM" id="SSF52540">
    <property type="entry name" value="P-loop containing nucleoside triphosphate hydrolases"/>
    <property type="match status" value="1"/>
</dbReference>
<reference evidence="2 3" key="1">
    <citation type="submission" date="2022-06" db="EMBL/GenBank/DDBJ databases">
        <title>Genomic Encyclopedia of Archaeal and Bacterial Type Strains, Phase II (KMG-II): from individual species to whole genera.</title>
        <authorList>
            <person name="Goeker M."/>
        </authorList>
    </citation>
    <scope>NUCLEOTIDE SEQUENCE [LARGE SCALE GENOMIC DNA]</scope>
    <source>
        <strain evidence="2 3">DSM 44255</strain>
    </source>
</reference>
<feature type="transmembrane region" description="Helical" evidence="1">
    <location>
        <begin position="15"/>
        <end position="37"/>
    </location>
</feature>
<name>A0ABT1I7S3_9PSEU</name>
<evidence type="ECO:0000313" key="3">
    <source>
        <dbReference type="Proteomes" id="UP001205185"/>
    </source>
</evidence>
<gene>
    <name evidence="2" type="ORF">LV75_001129</name>
</gene>
<proteinExistence type="predicted"/>
<accession>A0ABT1I7S3</accession>
<dbReference type="RefSeq" id="WP_253885558.1">
    <property type="nucleotide sequence ID" value="NZ_BAAAVB010000001.1"/>
</dbReference>
<feature type="transmembrane region" description="Helical" evidence="1">
    <location>
        <begin position="49"/>
        <end position="70"/>
    </location>
</feature>
<keyword evidence="1" id="KW-0812">Transmembrane</keyword>
<evidence type="ECO:0000256" key="1">
    <source>
        <dbReference type="SAM" id="Phobius"/>
    </source>
</evidence>
<keyword evidence="3" id="KW-1185">Reference proteome</keyword>
<sequence length="433" mass="48051">MSSMTASPLTETQTVLGGVAALGVIMTMLLGLMVRRVRRKTVVSAPPPVLRIVTLGATAVGKTVLLAGMFDHFRNKGERLRLSAVDGVRGNALTRVWATVSAPDAGWPEATKLGPLQKFSFDCKGLAGGNEYPVARFEFIDLAGEIVDGGHDAHDATDAQRPGREELDRHIKAADAVFGIIDAYRIRQYLDKEEAGRHYVQHVILPMVDSMQDVGCPVYFIVSRWDLIARHEDEDEDQLRRVRGALLDQPAIGRLVHQSRERHQSVRLIPVSAVGRRFARFDEHTRVMTKCPGEKVRPFNVEFPLCMVIPDLFAQVGARLKPEHHADLVDRLERHRGVRGRGRAAKSAKKLLRSPAGEGLRAVLAVVVGVDVINDRLAEMFLDWFARNEQLGRNTVAADESDLARRAVIEEFQEMGSALKIKYPSSDLTRAVR</sequence>